<dbReference type="Proteomes" id="UP000523821">
    <property type="component" value="Unassembled WGS sequence"/>
</dbReference>
<accession>A0A7W9FKQ1</accession>
<dbReference type="PANTHER" id="PTHR30388:SF6">
    <property type="entry name" value="XANTHINE DEHYDROGENASE SUBUNIT A-RELATED"/>
    <property type="match status" value="1"/>
</dbReference>
<evidence type="ECO:0000259" key="1">
    <source>
        <dbReference type="Pfam" id="PF02625"/>
    </source>
</evidence>
<comment type="caution">
    <text evidence="3">The sequence shown here is derived from an EMBL/GenBank/DDBJ whole genome shotgun (WGS) entry which is preliminary data.</text>
</comment>
<dbReference type="InterPro" id="IPR003777">
    <property type="entry name" value="XdhC_CoxI"/>
</dbReference>
<dbReference type="PANTHER" id="PTHR30388">
    <property type="entry name" value="ALDEHYDE OXIDOREDUCTASE MOLYBDENUM COFACTOR ASSEMBLY PROTEIN"/>
    <property type="match status" value="1"/>
</dbReference>
<reference evidence="3 4" key="1">
    <citation type="submission" date="2020-08" db="EMBL/GenBank/DDBJ databases">
        <title>Genomic Encyclopedia of Type Strains, Phase IV (KMG-IV): sequencing the most valuable type-strain genomes for metagenomic binning, comparative biology and taxonomic classification.</title>
        <authorList>
            <person name="Goeker M."/>
        </authorList>
    </citation>
    <scope>NUCLEOTIDE SEQUENCE [LARGE SCALE GENOMIC DNA]</scope>
    <source>
        <strain evidence="3 4">DSM 16268</strain>
    </source>
</reference>
<dbReference type="SUPFAM" id="SSF51735">
    <property type="entry name" value="NAD(P)-binding Rossmann-fold domains"/>
    <property type="match status" value="1"/>
</dbReference>
<dbReference type="InterPro" id="IPR052698">
    <property type="entry name" value="MoCofactor_Util/Proc"/>
</dbReference>
<feature type="domain" description="XdhC- CoxI" evidence="1">
    <location>
        <begin position="11"/>
        <end position="72"/>
    </location>
</feature>
<dbReference type="InterPro" id="IPR036291">
    <property type="entry name" value="NAD(P)-bd_dom_sf"/>
</dbReference>
<dbReference type="EMBL" id="JACHOO010000001">
    <property type="protein sequence ID" value="MBB5751273.1"/>
    <property type="molecule type" value="Genomic_DNA"/>
</dbReference>
<feature type="domain" description="XdhC Rossmann" evidence="2">
    <location>
        <begin position="163"/>
        <end position="305"/>
    </location>
</feature>
<protein>
    <submittedName>
        <fullName evidence="3">Xanthine dehydrogenase accessory factor</fullName>
    </submittedName>
</protein>
<organism evidence="3 4">
    <name type="scientific">Prosthecomicrobium pneumaticum</name>
    <dbReference type="NCBI Taxonomy" id="81895"/>
    <lineage>
        <taxon>Bacteria</taxon>
        <taxon>Pseudomonadati</taxon>
        <taxon>Pseudomonadota</taxon>
        <taxon>Alphaproteobacteria</taxon>
        <taxon>Hyphomicrobiales</taxon>
        <taxon>Kaistiaceae</taxon>
        <taxon>Prosthecomicrobium</taxon>
    </lineage>
</organism>
<evidence type="ECO:0000313" key="3">
    <source>
        <dbReference type="EMBL" id="MBB5751273.1"/>
    </source>
</evidence>
<evidence type="ECO:0000313" key="4">
    <source>
        <dbReference type="Proteomes" id="UP000523821"/>
    </source>
</evidence>
<dbReference type="AlphaFoldDB" id="A0A7W9FKQ1"/>
<gene>
    <name evidence="3" type="ORF">GGQ63_000316</name>
</gene>
<proteinExistence type="predicted"/>
<sequence>MPLWARLAQALDRHGAAAMATLVETEGSSPREAGARIVALPDGTFFGTIGGGTLEWQVLAQLQALLARGAAARFERRTVALGPELGQCCGGRVGIAYERFAAADRPEVGLLAEAEARGAFVTSGLVEGARLHRRMIEATIRPGDLERRGEAILEGFGEDRRTLYLFGAGHVGRALVLALAPLPFRVVWVDPRPGAFPAAMPQNVTPVQPENPAGLLAHAPAGSFVLVMTHSHPLDLEIIDAALRLETIAETGLIGSATKRARFTSQLRQAGVATERIERLICPIGIPGIRSKDPAVIAAATAADMIRRDEALSARRSAGAERRFGKAG</sequence>
<name>A0A7W9FKQ1_9HYPH</name>
<dbReference type="Gene3D" id="3.40.50.720">
    <property type="entry name" value="NAD(P)-binding Rossmann-like Domain"/>
    <property type="match status" value="1"/>
</dbReference>
<dbReference type="Pfam" id="PF13478">
    <property type="entry name" value="XdhC_C"/>
    <property type="match status" value="1"/>
</dbReference>
<evidence type="ECO:0000259" key="2">
    <source>
        <dbReference type="Pfam" id="PF13478"/>
    </source>
</evidence>
<dbReference type="Pfam" id="PF02625">
    <property type="entry name" value="XdhC_CoxI"/>
    <property type="match status" value="1"/>
</dbReference>
<dbReference type="InterPro" id="IPR027051">
    <property type="entry name" value="XdhC_Rossmann_dom"/>
</dbReference>
<dbReference type="NCBIfam" id="TIGR02964">
    <property type="entry name" value="xanthine_xdhC"/>
    <property type="match status" value="1"/>
</dbReference>
<keyword evidence="4" id="KW-1185">Reference proteome</keyword>
<dbReference type="InterPro" id="IPR014308">
    <property type="entry name" value="Xanthine_DH_XdhC"/>
</dbReference>
<dbReference type="RefSeq" id="WP_183851841.1">
    <property type="nucleotide sequence ID" value="NZ_JACHOO010000001.1"/>
</dbReference>